<evidence type="ECO:0000256" key="3">
    <source>
        <dbReference type="ARBA" id="ARBA00022692"/>
    </source>
</evidence>
<feature type="transmembrane region" description="Helical" evidence="6">
    <location>
        <begin position="38"/>
        <end position="57"/>
    </location>
</feature>
<name>A0ABW1LB42_9BACL</name>
<feature type="transmembrane region" description="Helical" evidence="6">
    <location>
        <begin position="6"/>
        <end position="26"/>
    </location>
</feature>
<dbReference type="Pfam" id="PF09678">
    <property type="entry name" value="Caa3_CtaG"/>
    <property type="match status" value="1"/>
</dbReference>
<dbReference type="Proteomes" id="UP001596170">
    <property type="component" value="Unassembled WGS sequence"/>
</dbReference>
<keyword evidence="2" id="KW-1003">Cell membrane</keyword>
<evidence type="ECO:0000256" key="6">
    <source>
        <dbReference type="SAM" id="Phobius"/>
    </source>
</evidence>
<dbReference type="RefSeq" id="WP_377735208.1">
    <property type="nucleotide sequence ID" value="NZ_JBHSRI010000025.1"/>
</dbReference>
<protein>
    <submittedName>
        <fullName evidence="7">Cytochrome c oxidase assembly protein</fullName>
    </submittedName>
</protein>
<dbReference type="EMBL" id="JBHSRI010000025">
    <property type="protein sequence ID" value="MFC6040673.1"/>
    <property type="molecule type" value="Genomic_DNA"/>
</dbReference>
<feature type="transmembrane region" description="Helical" evidence="6">
    <location>
        <begin position="180"/>
        <end position="200"/>
    </location>
</feature>
<feature type="transmembrane region" description="Helical" evidence="6">
    <location>
        <begin position="220"/>
        <end position="239"/>
    </location>
</feature>
<evidence type="ECO:0000313" key="7">
    <source>
        <dbReference type="EMBL" id="MFC6040673.1"/>
    </source>
</evidence>
<evidence type="ECO:0000313" key="8">
    <source>
        <dbReference type="Proteomes" id="UP001596170"/>
    </source>
</evidence>
<gene>
    <name evidence="7" type="ORF">ACFPYN_14690</name>
</gene>
<organism evidence="7 8">
    <name type="scientific">Paenisporosarcina macmurdoensis</name>
    <dbReference type="NCBI Taxonomy" id="212659"/>
    <lineage>
        <taxon>Bacteria</taxon>
        <taxon>Bacillati</taxon>
        <taxon>Bacillota</taxon>
        <taxon>Bacilli</taxon>
        <taxon>Bacillales</taxon>
        <taxon>Caryophanaceae</taxon>
        <taxon>Paenisporosarcina</taxon>
    </lineage>
</organism>
<feature type="transmembrane region" description="Helical" evidence="6">
    <location>
        <begin position="69"/>
        <end position="92"/>
    </location>
</feature>
<sequence>MIFQFLLVMPFLVALVLYGVAVVVSNQRHKKQWPLIRSALWIVGILCASLAVIGPLAERAHSDFRAHMVGHVLLGMLAPLLMVLATPMTLILRTLPVRLARRLTHVLKSLPVLLITNPLFAACLNVGGLWLLYTTELYLLMQQNMIIHILVHIHVFLAGYLFTMSIIYMEPTSHRLSFTYRSIVLVLAFAAHGVLSKYIYANPPNGISAAQAEMGGQIMYYGGDAIELVLIFIFCFQWYKNTRPRVVLMPRYAK</sequence>
<feature type="transmembrane region" description="Helical" evidence="6">
    <location>
        <begin position="145"/>
        <end position="168"/>
    </location>
</feature>
<comment type="caution">
    <text evidence="7">The sequence shown here is derived from an EMBL/GenBank/DDBJ whole genome shotgun (WGS) entry which is preliminary data.</text>
</comment>
<proteinExistence type="predicted"/>
<keyword evidence="3 6" id="KW-0812">Transmembrane</keyword>
<accession>A0ABW1LB42</accession>
<feature type="transmembrane region" description="Helical" evidence="6">
    <location>
        <begin position="112"/>
        <end position="133"/>
    </location>
</feature>
<evidence type="ECO:0000256" key="1">
    <source>
        <dbReference type="ARBA" id="ARBA00004651"/>
    </source>
</evidence>
<evidence type="ECO:0000256" key="5">
    <source>
        <dbReference type="ARBA" id="ARBA00023136"/>
    </source>
</evidence>
<comment type="subcellular location">
    <subcellularLocation>
        <location evidence="1">Cell membrane</location>
        <topology evidence="1">Multi-pass membrane protein</topology>
    </subcellularLocation>
</comment>
<keyword evidence="8" id="KW-1185">Reference proteome</keyword>
<reference evidence="8" key="1">
    <citation type="journal article" date="2019" name="Int. J. Syst. Evol. Microbiol.">
        <title>The Global Catalogue of Microorganisms (GCM) 10K type strain sequencing project: providing services to taxonomists for standard genome sequencing and annotation.</title>
        <authorList>
            <consortium name="The Broad Institute Genomics Platform"/>
            <consortium name="The Broad Institute Genome Sequencing Center for Infectious Disease"/>
            <person name="Wu L."/>
            <person name="Ma J."/>
        </authorList>
    </citation>
    <scope>NUCLEOTIDE SEQUENCE [LARGE SCALE GENOMIC DNA]</scope>
    <source>
        <strain evidence="8">CCUG 54527</strain>
    </source>
</reference>
<keyword evidence="4 6" id="KW-1133">Transmembrane helix</keyword>
<evidence type="ECO:0000256" key="2">
    <source>
        <dbReference type="ARBA" id="ARBA00022475"/>
    </source>
</evidence>
<evidence type="ECO:0000256" key="4">
    <source>
        <dbReference type="ARBA" id="ARBA00022989"/>
    </source>
</evidence>
<dbReference type="InterPro" id="IPR019108">
    <property type="entry name" value="Caa3_assmbl_CtaG-rel"/>
</dbReference>
<keyword evidence="5 6" id="KW-0472">Membrane</keyword>